<sequence>MDYSGAAHPPLTDGSSYDHDEFELDNEISCRSHPNQSPDPPSPEAGDAAHFASNISVLSQRLSTQRDLLSAITGKAASLRERYGLNASSHLIIPGATSDTSSIPSTSATSTPSIPPAEPNCIQASHQQQEQNVKYLDLQKEVQVLNQIIKQYESTLDIVMGKLRAQAVTAQREKMELQVKLQKALDDERAISQSLRTENAILQSRLDDAFRAIREALGAASEDLSDLFSSNNHHGLHTPPLST</sequence>
<evidence type="ECO:0000256" key="1">
    <source>
        <dbReference type="SAM" id="Coils"/>
    </source>
</evidence>
<keyword evidence="4" id="KW-1185">Reference proteome</keyword>
<evidence type="ECO:0000313" key="3">
    <source>
        <dbReference type="EMBL" id="TPX31160.1"/>
    </source>
</evidence>
<comment type="caution">
    <text evidence="3">The sequence shown here is derived from an EMBL/GenBank/DDBJ whole genome shotgun (WGS) entry which is preliminary data.</text>
</comment>
<protein>
    <submittedName>
        <fullName evidence="3">Uncharacterized protein</fullName>
    </submittedName>
</protein>
<feature type="coiled-coil region" evidence="1">
    <location>
        <begin position="135"/>
        <end position="187"/>
    </location>
</feature>
<feature type="compositionally biased region" description="Low complexity" evidence="2">
    <location>
        <begin position="96"/>
        <end position="112"/>
    </location>
</feature>
<feature type="region of interest" description="Disordered" evidence="2">
    <location>
        <begin position="94"/>
        <end position="115"/>
    </location>
</feature>
<evidence type="ECO:0000256" key="2">
    <source>
        <dbReference type="SAM" id="MobiDB-lite"/>
    </source>
</evidence>
<dbReference type="VEuPathDB" id="FungiDB:SeMB42_g07802"/>
<dbReference type="Proteomes" id="UP000317494">
    <property type="component" value="Unassembled WGS sequence"/>
</dbReference>
<gene>
    <name evidence="3" type="ORF">SeMB42_g07802</name>
</gene>
<evidence type="ECO:0000313" key="4">
    <source>
        <dbReference type="Proteomes" id="UP000317494"/>
    </source>
</evidence>
<feature type="region of interest" description="Disordered" evidence="2">
    <location>
        <begin position="1"/>
        <end position="47"/>
    </location>
</feature>
<organism evidence="3 4">
    <name type="scientific">Synchytrium endobioticum</name>
    <dbReference type="NCBI Taxonomy" id="286115"/>
    <lineage>
        <taxon>Eukaryota</taxon>
        <taxon>Fungi</taxon>
        <taxon>Fungi incertae sedis</taxon>
        <taxon>Chytridiomycota</taxon>
        <taxon>Chytridiomycota incertae sedis</taxon>
        <taxon>Chytridiomycetes</taxon>
        <taxon>Synchytriales</taxon>
        <taxon>Synchytriaceae</taxon>
        <taxon>Synchytrium</taxon>
    </lineage>
</organism>
<proteinExistence type="predicted"/>
<dbReference type="EMBL" id="QEAN01000630">
    <property type="protein sequence ID" value="TPX31160.1"/>
    <property type="molecule type" value="Genomic_DNA"/>
</dbReference>
<accession>A0A507BL95</accession>
<keyword evidence="1" id="KW-0175">Coiled coil</keyword>
<reference evidence="3 4" key="1">
    <citation type="journal article" date="2019" name="Sci. Rep.">
        <title>Comparative genomics of chytrid fungi reveal insights into the obligate biotrophic and pathogenic lifestyle of Synchytrium endobioticum.</title>
        <authorList>
            <person name="van de Vossenberg B.T.L.H."/>
            <person name="Warris S."/>
            <person name="Nguyen H.D.T."/>
            <person name="van Gent-Pelzer M.P.E."/>
            <person name="Joly D.L."/>
            <person name="van de Geest H.C."/>
            <person name="Bonants P.J.M."/>
            <person name="Smith D.S."/>
            <person name="Levesque C.A."/>
            <person name="van der Lee T.A.J."/>
        </authorList>
    </citation>
    <scope>NUCLEOTIDE SEQUENCE [LARGE SCALE GENOMIC DNA]</scope>
    <source>
        <strain evidence="3 4">MB42</strain>
    </source>
</reference>
<name>A0A507BL95_9FUNG</name>
<dbReference type="AlphaFoldDB" id="A0A507BL95"/>